<evidence type="ECO:0000313" key="3">
    <source>
        <dbReference type="Proteomes" id="UP001059596"/>
    </source>
</evidence>
<feature type="domain" description="Peptidase S1" evidence="1">
    <location>
        <begin position="1"/>
        <end position="79"/>
    </location>
</feature>
<dbReference type="AlphaFoldDB" id="A0A9P9YU49"/>
<dbReference type="PANTHER" id="PTHR24258:SF129">
    <property type="entry name" value="LP15124P-RELATED"/>
    <property type="match status" value="1"/>
</dbReference>
<dbReference type="GO" id="GO:0006508">
    <property type="term" value="P:proteolysis"/>
    <property type="evidence" value="ECO:0007669"/>
    <property type="project" value="InterPro"/>
</dbReference>
<reference evidence="2" key="1">
    <citation type="journal article" date="2023" name="Genome Biol. Evol.">
        <title>Long-read-based Genome Assembly of Drosophila gunungcola Reveals Fewer Chemosensory Genes in Flower-breeding Species.</title>
        <authorList>
            <person name="Negi A."/>
            <person name="Liao B.Y."/>
            <person name="Yeh S.D."/>
        </authorList>
    </citation>
    <scope>NUCLEOTIDE SEQUENCE</scope>
    <source>
        <strain evidence="2">Sukarami</strain>
    </source>
</reference>
<comment type="caution">
    <text evidence="2">The sequence shown here is derived from an EMBL/GenBank/DDBJ whole genome shotgun (WGS) entry which is preliminary data.</text>
</comment>
<sequence>MGHNFQLPASMICAGGELNQDACTGDGGSALFCPIGEDDSGLYEQVGIVNWGIECGLKDVPATYTDVAQFRDWIVEHLLSF</sequence>
<dbReference type="PANTHER" id="PTHR24258">
    <property type="entry name" value="SERINE PROTEASE-RELATED"/>
    <property type="match status" value="1"/>
</dbReference>
<protein>
    <recommendedName>
        <fullName evidence="1">Peptidase S1 domain-containing protein</fullName>
    </recommendedName>
</protein>
<proteinExistence type="predicted"/>
<dbReference type="EMBL" id="JAMKOV010000002">
    <property type="protein sequence ID" value="KAI8043126.1"/>
    <property type="molecule type" value="Genomic_DNA"/>
</dbReference>
<dbReference type="GO" id="GO:0004252">
    <property type="term" value="F:serine-type endopeptidase activity"/>
    <property type="evidence" value="ECO:0007669"/>
    <property type="project" value="InterPro"/>
</dbReference>
<dbReference type="PROSITE" id="PS50240">
    <property type="entry name" value="TRYPSIN_DOM"/>
    <property type="match status" value="1"/>
</dbReference>
<dbReference type="Pfam" id="PF00089">
    <property type="entry name" value="Trypsin"/>
    <property type="match status" value="1"/>
</dbReference>
<dbReference type="Gene3D" id="2.40.10.10">
    <property type="entry name" value="Trypsin-like serine proteases"/>
    <property type="match status" value="1"/>
</dbReference>
<organism evidence="2 3">
    <name type="scientific">Drosophila gunungcola</name>
    <name type="common">fruit fly</name>
    <dbReference type="NCBI Taxonomy" id="103775"/>
    <lineage>
        <taxon>Eukaryota</taxon>
        <taxon>Metazoa</taxon>
        <taxon>Ecdysozoa</taxon>
        <taxon>Arthropoda</taxon>
        <taxon>Hexapoda</taxon>
        <taxon>Insecta</taxon>
        <taxon>Pterygota</taxon>
        <taxon>Neoptera</taxon>
        <taxon>Endopterygota</taxon>
        <taxon>Diptera</taxon>
        <taxon>Brachycera</taxon>
        <taxon>Muscomorpha</taxon>
        <taxon>Ephydroidea</taxon>
        <taxon>Drosophilidae</taxon>
        <taxon>Drosophila</taxon>
        <taxon>Sophophora</taxon>
    </lineage>
</organism>
<dbReference type="InterPro" id="IPR001254">
    <property type="entry name" value="Trypsin_dom"/>
</dbReference>
<gene>
    <name evidence="2" type="ORF">M5D96_004452</name>
</gene>
<dbReference type="InterPro" id="IPR043504">
    <property type="entry name" value="Peptidase_S1_PA_chymotrypsin"/>
</dbReference>
<dbReference type="InterPro" id="IPR009003">
    <property type="entry name" value="Peptidase_S1_PA"/>
</dbReference>
<dbReference type="SUPFAM" id="SSF50494">
    <property type="entry name" value="Trypsin-like serine proteases"/>
    <property type="match status" value="1"/>
</dbReference>
<evidence type="ECO:0000259" key="1">
    <source>
        <dbReference type="PROSITE" id="PS50240"/>
    </source>
</evidence>
<name>A0A9P9YU49_9MUSC</name>
<evidence type="ECO:0000313" key="2">
    <source>
        <dbReference type="EMBL" id="KAI8043126.1"/>
    </source>
</evidence>
<keyword evidence="3" id="KW-1185">Reference proteome</keyword>
<accession>A0A9P9YU49</accession>
<dbReference type="Proteomes" id="UP001059596">
    <property type="component" value="Unassembled WGS sequence"/>
</dbReference>